<dbReference type="GO" id="GO:0046983">
    <property type="term" value="F:protein dimerization activity"/>
    <property type="evidence" value="ECO:0007669"/>
    <property type="project" value="InterPro"/>
</dbReference>
<dbReference type="AlphaFoldDB" id="A0A2B4SKR2"/>
<feature type="domain" description="Orange" evidence="8">
    <location>
        <begin position="98"/>
        <end position="131"/>
    </location>
</feature>
<name>A0A2B4SKR2_STYPI</name>
<dbReference type="PANTHER" id="PTHR10985">
    <property type="entry name" value="BASIC HELIX-LOOP-HELIX TRANSCRIPTION FACTOR, HES-RELATED"/>
    <property type="match status" value="1"/>
</dbReference>
<comment type="subcellular location">
    <subcellularLocation>
        <location evidence="1">Nucleus</location>
    </subcellularLocation>
</comment>
<dbReference type="SUPFAM" id="SSF47459">
    <property type="entry name" value="HLH, helix-loop-helix DNA-binding domain"/>
    <property type="match status" value="1"/>
</dbReference>
<dbReference type="PROSITE" id="PS51054">
    <property type="entry name" value="ORANGE"/>
    <property type="match status" value="1"/>
</dbReference>
<evidence type="ECO:0000256" key="6">
    <source>
        <dbReference type="SAM" id="MobiDB-lite"/>
    </source>
</evidence>
<dbReference type="EMBL" id="LSMT01000058">
    <property type="protein sequence ID" value="PFX29956.1"/>
    <property type="molecule type" value="Genomic_DNA"/>
</dbReference>
<evidence type="ECO:0000256" key="4">
    <source>
        <dbReference type="ARBA" id="ARBA00023163"/>
    </source>
</evidence>
<keyword evidence="5" id="KW-0539">Nucleus</keyword>
<accession>A0A2B4SKR2</accession>
<evidence type="ECO:0000256" key="2">
    <source>
        <dbReference type="ARBA" id="ARBA00023015"/>
    </source>
</evidence>
<dbReference type="InterPro" id="IPR003650">
    <property type="entry name" value="Orange_dom"/>
</dbReference>
<dbReference type="OrthoDB" id="6085656at2759"/>
<feature type="region of interest" description="Disordered" evidence="6">
    <location>
        <begin position="134"/>
        <end position="166"/>
    </location>
</feature>
<dbReference type="STRING" id="50429.A0A2B4SKR2"/>
<keyword evidence="4" id="KW-0804">Transcription</keyword>
<dbReference type="Pfam" id="PF07527">
    <property type="entry name" value="Hairy_orange"/>
    <property type="match status" value="1"/>
</dbReference>
<dbReference type="GO" id="GO:0003677">
    <property type="term" value="F:DNA binding"/>
    <property type="evidence" value="ECO:0007669"/>
    <property type="project" value="UniProtKB-KW"/>
</dbReference>
<protein>
    <submittedName>
        <fullName evidence="9">Transcription factor HES-4</fullName>
    </submittedName>
</protein>
<dbReference type="SMART" id="SM00353">
    <property type="entry name" value="HLH"/>
    <property type="match status" value="1"/>
</dbReference>
<dbReference type="GO" id="GO:0006355">
    <property type="term" value="P:regulation of DNA-templated transcription"/>
    <property type="evidence" value="ECO:0007669"/>
    <property type="project" value="InterPro"/>
</dbReference>
<dbReference type="Proteomes" id="UP000225706">
    <property type="component" value="Unassembled WGS sequence"/>
</dbReference>
<evidence type="ECO:0000256" key="5">
    <source>
        <dbReference type="ARBA" id="ARBA00023242"/>
    </source>
</evidence>
<evidence type="ECO:0000256" key="3">
    <source>
        <dbReference type="ARBA" id="ARBA00023125"/>
    </source>
</evidence>
<keyword evidence="10" id="KW-1185">Reference proteome</keyword>
<comment type="caution">
    <text evidence="9">The sequence shown here is derived from an EMBL/GenBank/DDBJ whole genome shotgun (WGS) entry which is preliminary data.</text>
</comment>
<dbReference type="SUPFAM" id="SSF158457">
    <property type="entry name" value="Orange domain-like"/>
    <property type="match status" value="1"/>
</dbReference>
<dbReference type="Gene3D" id="6.10.250.980">
    <property type="match status" value="1"/>
</dbReference>
<proteinExistence type="predicted"/>
<organism evidence="9 10">
    <name type="scientific">Stylophora pistillata</name>
    <name type="common">Smooth cauliflower coral</name>
    <dbReference type="NCBI Taxonomy" id="50429"/>
    <lineage>
        <taxon>Eukaryota</taxon>
        <taxon>Metazoa</taxon>
        <taxon>Cnidaria</taxon>
        <taxon>Anthozoa</taxon>
        <taxon>Hexacorallia</taxon>
        <taxon>Scleractinia</taxon>
        <taxon>Astrocoeniina</taxon>
        <taxon>Pocilloporidae</taxon>
        <taxon>Stylophora</taxon>
    </lineage>
</organism>
<dbReference type="GO" id="GO:0005634">
    <property type="term" value="C:nucleus"/>
    <property type="evidence" value="ECO:0007669"/>
    <property type="project" value="UniProtKB-SubCell"/>
</dbReference>
<reference evidence="10" key="1">
    <citation type="journal article" date="2017" name="bioRxiv">
        <title>Comparative analysis of the genomes of Stylophora pistillata and Acropora digitifera provides evidence for extensive differences between species of corals.</title>
        <authorList>
            <person name="Voolstra C.R."/>
            <person name="Li Y."/>
            <person name="Liew Y.J."/>
            <person name="Baumgarten S."/>
            <person name="Zoccola D."/>
            <person name="Flot J.-F."/>
            <person name="Tambutte S."/>
            <person name="Allemand D."/>
            <person name="Aranda M."/>
        </authorList>
    </citation>
    <scope>NUCLEOTIDE SEQUENCE [LARGE SCALE GENOMIC DNA]</scope>
</reference>
<dbReference type="InterPro" id="IPR050370">
    <property type="entry name" value="HES_HEY"/>
</dbReference>
<gene>
    <name evidence="9" type="primary">hes4</name>
    <name evidence="9" type="ORF">AWC38_SpisGene5258</name>
</gene>
<dbReference type="SMART" id="SM00511">
    <property type="entry name" value="ORANGE"/>
    <property type="match status" value="1"/>
</dbReference>
<keyword evidence="2" id="KW-0805">Transcription regulation</keyword>
<sequence>MDVEILKPVMNAQRSAKKETKKSKKPLMEKMRRARINDSLNELKTLVLEAMKKDVSRYSKMEKADILEMTVKYLRSLNTERTLHIKQHQEDASAVAKYRAGFNECAAKVSQFLMTADNITVPIRTQLLSHLASTCQQQKDPHHSPNDMSVSRQQAHATLSSSFPATSPKVGASTAFADGSMATKFPSPPSSPFHNHPERKLLPFPPTMSPSMSPFMLSNGIPALILPNDTALQLLPLTLPANASTAFDTSLWRPW</sequence>
<evidence type="ECO:0000313" key="10">
    <source>
        <dbReference type="Proteomes" id="UP000225706"/>
    </source>
</evidence>
<keyword evidence="3" id="KW-0238">DNA-binding</keyword>
<dbReference type="FunFam" id="4.10.280.10:FF:000009">
    <property type="entry name" value="Transcription factor HES-1"/>
    <property type="match status" value="1"/>
</dbReference>
<evidence type="ECO:0000259" key="7">
    <source>
        <dbReference type="PROSITE" id="PS50888"/>
    </source>
</evidence>
<evidence type="ECO:0000313" key="9">
    <source>
        <dbReference type="EMBL" id="PFX29956.1"/>
    </source>
</evidence>
<dbReference type="InterPro" id="IPR011598">
    <property type="entry name" value="bHLH_dom"/>
</dbReference>
<dbReference type="CDD" id="cd11410">
    <property type="entry name" value="bHLH_O_HES"/>
    <property type="match status" value="1"/>
</dbReference>
<feature type="compositionally biased region" description="Polar residues" evidence="6">
    <location>
        <begin position="146"/>
        <end position="165"/>
    </location>
</feature>
<dbReference type="PROSITE" id="PS50888">
    <property type="entry name" value="BHLH"/>
    <property type="match status" value="1"/>
</dbReference>
<feature type="domain" description="BHLH" evidence="7">
    <location>
        <begin position="20"/>
        <end position="77"/>
    </location>
</feature>
<evidence type="ECO:0000259" key="8">
    <source>
        <dbReference type="PROSITE" id="PS51054"/>
    </source>
</evidence>
<evidence type="ECO:0000256" key="1">
    <source>
        <dbReference type="ARBA" id="ARBA00004123"/>
    </source>
</evidence>
<dbReference type="InterPro" id="IPR036638">
    <property type="entry name" value="HLH_DNA-bd_sf"/>
</dbReference>
<dbReference type="Pfam" id="PF00010">
    <property type="entry name" value="HLH"/>
    <property type="match status" value="1"/>
</dbReference>
<dbReference type="Gene3D" id="4.10.280.10">
    <property type="entry name" value="Helix-loop-helix DNA-binding domain"/>
    <property type="match status" value="1"/>
</dbReference>